<keyword evidence="1" id="KW-0812">Transmembrane</keyword>
<keyword evidence="3" id="KW-1185">Reference proteome</keyword>
<dbReference type="EMBL" id="JAHXZJ010002982">
    <property type="protein sequence ID" value="KAH0535280.1"/>
    <property type="molecule type" value="Genomic_DNA"/>
</dbReference>
<name>A0AAV7HUD5_COTGL</name>
<evidence type="ECO:0000256" key="1">
    <source>
        <dbReference type="SAM" id="Phobius"/>
    </source>
</evidence>
<keyword evidence="1" id="KW-0472">Membrane</keyword>
<gene>
    <name evidence="2" type="ORF">KQX54_015702</name>
</gene>
<reference evidence="2 3" key="1">
    <citation type="journal article" date="2021" name="J. Hered.">
        <title>A chromosome-level genome assembly of the parasitoid wasp, Cotesia glomerata (Hymenoptera: Braconidae).</title>
        <authorList>
            <person name="Pinto B.J."/>
            <person name="Weis J.J."/>
            <person name="Gamble T."/>
            <person name="Ode P.J."/>
            <person name="Paul R."/>
            <person name="Zaspel J.M."/>
        </authorList>
    </citation>
    <scope>NUCLEOTIDE SEQUENCE [LARGE SCALE GENOMIC DNA]</scope>
    <source>
        <strain evidence="2">CgM1</strain>
    </source>
</reference>
<comment type="caution">
    <text evidence="2">The sequence shown here is derived from an EMBL/GenBank/DDBJ whole genome shotgun (WGS) entry which is preliminary data.</text>
</comment>
<accession>A0AAV7HUD5</accession>
<organism evidence="2 3">
    <name type="scientific">Cotesia glomerata</name>
    <name type="common">Lepidopteran parasitic wasp</name>
    <name type="synonym">Apanteles glomeratus</name>
    <dbReference type="NCBI Taxonomy" id="32391"/>
    <lineage>
        <taxon>Eukaryota</taxon>
        <taxon>Metazoa</taxon>
        <taxon>Ecdysozoa</taxon>
        <taxon>Arthropoda</taxon>
        <taxon>Hexapoda</taxon>
        <taxon>Insecta</taxon>
        <taxon>Pterygota</taxon>
        <taxon>Neoptera</taxon>
        <taxon>Endopterygota</taxon>
        <taxon>Hymenoptera</taxon>
        <taxon>Apocrita</taxon>
        <taxon>Ichneumonoidea</taxon>
        <taxon>Braconidae</taxon>
        <taxon>Microgastrinae</taxon>
        <taxon>Cotesia</taxon>
    </lineage>
</organism>
<dbReference type="Proteomes" id="UP000826195">
    <property type="component" value="Unassembled WGS sequence"/>
</dbReference>
<protein>
    <submittedName>
        <fullName evidence="2">Uncharacterized protein</fullName>
    </submittedName>
</protein>
<proteinExistence type="predicted"/>
<feature type="transmembrane region" description="Helical" evidence="1">
    <location>
        <begin position="12"/>
        <end position="36"/>
    </location>
</feature>
<dbReference type="AlphaFoldDB" id="A0AAV7HUD5"/>
<keyword evidence="1" id="KW-1133">Transmembrane helix</keyword>
<sequence>MAFASLYVTLEFLEPLSWTPGSLLLFAAQPLLFLYWASDQTIPYGPVHHGLELEGAFFAGSLAPASGILMCLFFSQYRSYAPPQLNRKIKKNWMVDGKW</sequence>
<evidence type="ECO:0000313" key="2">
    <source>
        <dbReference type="EMBL" id="KAH0535280.1"/>
    </source>
</evidence>
<evidence type="ECO:0000313" key="3">
    <source>
        <dbReference type="Proteomes" id="UP000826195"/>
    </source>
</evidence>
<feature type="transmembrane region" description="Helical" evidence="1">
    <location>
        <begin position="56"/>
        <end position="77"/>
    </location>
</feature>